<accession>Q8TMQ2</accession>
<dbReference type="Proteomes" id="UP000002487">
    <property type="component" value="Chromosome"/>
</dbReference>
<evidence type="ECO:0000313" key="1">
    <source>
        <dbReference type="EMBL" id="AAM05982.1"/>
    </source>
</evidence>
<dbReference type="OrthoDB" id="359542at2157"/>
<dbReference type="KEGG" id="mac:MA_2601"/>
<dbReference type="RefSeq" id="WP_011022565.1">
    <property type="nucleotide sequence ID" value="NC_003552.1"/>
</dbReference>
<dbReference type="HOGENOM" id="CLU_553135_0_0_2"/>
<dbReference type="EMBL" id="AE010299">
    <property type="protein sequence ID" value="AAM05982.1"/>
    <property type="molecule type" value="Genomic_DNA"/>
</dbReference>
<keyword evidence="2" id="KW-1185">Reference proteome</keyword>
<dbReference type="EnsemblBacteria" id="AAM05982">
    <property type="protein sequence ID" value="AAM05982"/>
    <property type="gene ID" value="MA_2601"/>
</dbReference>
<reference evidence="1 2" key="1">
    <citation type="journal article" date="2002" name="Genome Res.">
        <title>The genome of Methanosarcina acetivorans reveals extensive metabolic and physiological diversity.</title>
        <authorList>
            <person name="Galagan J.E."/>
            <person name="Nusbaum C."/>
            <person name="Roy A."/>
            <person name="Endrizzi M.G."/>
            <person name="Macdonald P."/>
            <person name="FitzHugh W."/>
            <person name="Calvo S."/>
            <person name="Engels R."/>
            <person name="Smirnov S."/>
            <person name="Atnoor D."/>
            <person name="Brown A."/>
            <person name="Allen N."/>
            <person name="Naylor J."/>
            <person name="Stange-Thomann N."/>
            <person name="DeArellano K."/>
            <person name="Johnson R."/>
            <person name="Linton L."/>
            <person name="McEwan P."/>
            <person name="McKernan K."/>
            <person name="Talamas J."/>
            <person name="Tirrell A."/>
            <person name="Ye W."/>
            <person name="Zimmer A."/>
            <person name="Barber R.D."/>
            <person name="Cann I."/>
            <person name="Graham D.E."/>
            <person name="Grahame D.A."/>
            <person name="Guss A."/>
            <person name="Hedderich R."/>
            <person name="Ingram-Smith C."/>
            <person name="Kuettner C.H."/>
            <person name="Krzycki J.A."/>
            <person name="Leigh J.A."/>
            <person name="Li W."/>
            <person name="Liu J."/>
            <person name="Mukhopadhyay B."/>
            <person name="Reeve J.N."/>
            <person name="Smith K."/>
            <person name="Springer T.A."/>
            <person name="Umayam L.A."/>
            <person name="White O."/>
            <person name="White R.H."/>
            <person name="de Macario E.C."/>
            <person name="Ferry J.G."/>
            <person name="Jarrell K.F."/>
            <person name="Jing H."/>
            <person name="Macario A.J.L."/>
            <person name="Paulsen I."/>
            <person name="Pritchett M."/>
            <person name="Sowers K.R."/>
            <person name="Swanson R.V."/>
            <person name="Zinder S.H."/>
            <person name="Lander E."/>
            <person name="Metcalf W.W."/>
            <person name="Birren B."/>
        </authorList>
    </citation>
    <scope>NUCLEOTIDE SEQUENCE [LARGE SCALE GENOMIC DNA]</scope>
    <source>
        <strain evidence="2">ATCC 35395 / DSM 2834 / JCM 12185 / C2A</strain>
    </source>
</reference>
<dbReference type="InParanoid" id="Q8TMQ2"/>
<evidence type="ECO:0008006" key="3">
    <source>
        <dbReference type="Google" id="ProtNLM"/>
    </source>
</evidence>
<protein>
    <recommendedName>
        <fullName evidence="3">ApeA N-terminal domain-containing protein</fullName>
    </recommendedName>
</protein>
<proteinExistence type="predicted"/>
<organism evidence="1 2">
    <name type="scientific">Methanosarcina acetivorans (strain ATCC 35395 / DSM 2834 / JCM 12185 / C2A)</name>
    <dbReference type="NCBI Taxonomy" id="188937"/>
    <lineage>
        <taxon>Archaea</taxon>
        <taxon>Methanobacteriati</taxon>
        <taxon>Methanobacteriota</taxon>
        <taxon>Stenosarchaea group</taxon>
        <taxon>Methanomicrobia</taxon>
        <taxon>Methanosarcinales</taxon>
        <taxon>Methanosarcinaceae</taxon>
        <taxon>Methanosarcina</taxon>
    </lineage>
</organism>
<dbReference type="AlphaFoldDB" id="Q8TMQ2"/>
<sequence>MKKYIKNYEWELLQDNLKIDDLKIDDLKIDGTCPSSYIPENIKNVEIYRDDLYNLNVLLTATEDSKSDKRTLVADKMGKIFTTNISRFRGSQEIELKNCYISSVKRISTKNSFVEEVNLIIPIGEVKIKKKSNTEPIFLIDWYLNGPEQHVFPRFTNREITLNYERIRKSTNGSDICFKFNEPLSQGSLDFAYINTGNVKFLISKVNTDFGPSWSKNIGIEFRTEYGIIPDLEQRKVISEIISFIFGKQLIHVGYTVYGANGEILEQYSASPHIDNLIYLCQKPNESPIYLKLNTAFNIENILNKLIPNYLILRDELNLEKALLLYWTALNTPIGIDLPIYSSALELIVNSWFKSTKSKIKGLYMEKQEFERLLSEELSKIEEILMSKEFGVAIANKMKNSNQMSVSDRFTYFFKEIDLKVGDIENKAIKARNPSAHGSAKWNDESFEKMNINAQAYKTLLNRVILKLLDYEEYYIDWSTHNSSPKKIDVPLGGRRVK</sequence>
<evidence type="ECO:0000313" key="2">
    <source>
        <dbReference type="Proteomes" id="UP000002487"/>
    </source>
</evidence>
<dbReference type="GeneID" id="1474490"/>
<gene>
    <name evidence="1" type="ordered locus">MA_2601</name>
</gene>
<name>Q8TMQ2_METAC</name>